<feature type="compositionally biased region" description="Basic residues" evidence="4">
    <location>
        <begin position="34"/>
        <end position="45"/>
    </location>
</feature>
<reference evidence="5" key="1">
    <citation type="submission" date="2008-12" db="EMBL/GenBank/DDBJ databases">
        <authorList>
            <person name="Zhang H."/>
            <person name="Lin S."/>
        </authorList>
    </citation>
    <scope>NUCLEOTIDE SEQUENCE</scope>
    <source>
        <strain evidence="5">CCMP1831</strain>
    </source>
</reference>
<dbReference type="PANTHER" id="PTHR10715">
    <property type="entry name" value="60S RIBOSOMAL PROTEIN L6"/>
    <property type="match status" value="1"/>
</dbReference>
<dbReference type="EMBL" id="FJ599882">
    <property type="protein sequence ID" value="ACU44936.1"/>
    <property type="molecule type" value="mRNA"/>
</dbReference>
<accession>E8Z656</accession>
<dbReference type="CDD" id="cd13156">
    <property type="entry name" value="KOW_RPL6"/>
    <property type="match status" value="1"/>
</dbReference>
<keyword evidence="3" id="KW-0687">Ribonucleoprotein</keyword>
<evidence type="ECO:0000256" key="2">
    <source>
        <dbReference type="ARBA" id="ARBA00022980"/>
    </source>
</evidence>
<evidence type="ECO:0000313" key="5">
    <source>
        <dbReference type="EMBL" id="ACU44936.1"/>
    </source>
</evidence>
<dbReference type="Pfam" id="PF01159">
    <property type="entry name" value="Ribosomal_L6e"/>
    <property type="match status" value="1"/>
</dbReference>
<keyword evidence="2 5" id="KW-0689">Ribosomal protein</keyword>
<dbReference type="PANTHER" id="PTHR10715:SF0">
    <property type="entry name" value="LARGE RIBOSOMAL SUBUNIT PROTEIN EL6"/>
    <property type="match status" value="1"/>
</dbReference>
<dbReference type="GO" id="GO:0003723">
    <property type="term" value="F:RNA binding"/>
    <property type="evidence" value="ECO:0007669"/>
    <property type="project" value="TreeGrafter"/>
</dbReference>
<dbReference type="GO" id="GO:0000027">
    <property type="term" value="P:ribosomal large subunit assembly"/>
    <property type="evidence" value="ECO:0007669"/>
    <property type="project" value="TreeGrafter"/>
</dbReference>
<dbReference type="InterPro" id="IPR014722">
    <property type="entry name" value="Rib_uL2_dom2"/>
</dbReference>
<dbReference type="GO" id="GO:0002181">
    <property type="term" value="P:cytoplasmic translation"/>
    <property type="evidence" value="ECO:0007669"/>
    <property type="project" value="TreeGrafter"/>
</dbReference>
<dbReference type="Gene3D" id="2.30.30.30">
    <property type="match status" value="1"/>
</dbReference>
<feature type="region of interest" description="Disordered" evidence="4">
    <location>
        <begin position="33"/>
        <end position="62"/>
    </location>
</feature>
<protein>
    <submittedName>
        <fullName evidence="5">60s ribosomal protein l6</fullName>
    </submittedName>
</protein>
<dbReference type="GO" id="GO:0003735">
    <property type="term" value="F:structural constituent of ribosome"/>
    <property type="evidence" value="ECO:0007669"/>
    <property type="project" value="InterPro"/>
</dbReference>
<organism evidence="5">
    <name type="scientific">Pfiesteria piscicida</name>
    <name type="common">Phantom dinoflagellate</name>
    <dbReference type="NCBI Taxonomy" id="71001"/>
    <lineage>
        <taxon>Eukaryota</taxon>
        <taxon>Sar</taxon>
        <taxon>Alveolata</taxon>
        <taxon>Dinophyceae</taxon>
        <taxon>Peridiniales</taxon>
        <taxon>Pfiesteriaceae</taxon>
        <taxon>Pfiesteria</taxon>
    </lineage>
</organism>
<evidence type="ECO:0000256" key="4">
    <source>
        <dbReference type="SAM" id="MobiDB-lite"/>
    </source>
</evidence>
<feature type="non-terminal residue" evidence="5">
    <location>
        <position position="1"/>
    </location>
</feature>
<evidence type="ECO:0000256" key="1">
    <source>
        <dbReference type="ARBA" id="ARBA00010592"/>
    </source>
</evidence>
<dbReference type="SUPFAM" id="SSF50104">
    <property type="entry name" value="Translation proteins SH3-like domain"/>
    <property type="match status" value="1"/>
</dbReference>
<dbReference type="InterPro" id="IPR008991">
    <property type="entry name" value="Translation_prot_SH3-like_sf"/>
</dbReference>
<comment type="similarity">
    <text evidence="1">Belongs to the eukaryotic ribosomal protein eL6 family.</text>
</comment>
<proteinExistence type="evidence at transcript level"/>
<dbReference type="AlphaFoldDB" id="E8Z656"/>
<name>E8Z656_PFIPI</name>
<dbReference type="InterPro" id="IPR041997">
    <property type="entry name" value="Ribosomal_eL6_KOW"/>
</dbReference>
<dbReference type="GO" id="GO:0022625">
    <property type="term" value="C:cytosolic large ribosomal subunit"/>
    <property type="evidence" value="ECO:0007669"/>
    <property type="project" value="TreeGrafter"/>
</dbReference>
<evidence type="ECO:0000256" key="3">
    <source>
        <dbReference type="ARBA" id="ARBA00023274"/>
    </source>
</evidence>
<sequence>GKKAVRTGLKRVKGTEKKTHGVSAKVGRSASYHRSGKWAVKKKNGGKWPVNKKAEKPAAATKAPRFYPAEDVPKPFARRNVAKAAKLRESITAGTILILLSGRFRGKRVVFLKQLESGLLLVTGPYKINGVPLRRINQAFAIATSTKVDVSGVDVSKFNDAYFARPKSKATKSADGFFASETQKQELSADRISDQKTVDAKVLDAVKKVEFMKPYLNARFSLSKGDKPHAMVF</sequence>
<dbReference type="InterPro" id="IPR000915">
    <property type="entry name" value="60S_ribosomal_eL6"/>
</dbReference>
<reference evidence="5" key="2">
    <citation type="book" date="2010" name="PROCEEDINGS OF 13TH INTERNATIONAL CONFERENCE ON HARMFUL ALGAE" publisher="International Society For The Study of Harmful Algae" city="Hong Kong, China">
        <title>Dinoflagellate meta-transcriptomics enabled by spliced leader.</title>
        <editorList>
            <person name="Unknown A."/>
        </editorList>
        <authorList>
            <person name="Lin S."/>
            <person name="Zhang H."/>
        </authorList>
    </citation>
    <scope>NUCLEOTIDE SEQUENCE</scope>
    <source>
        <strain evidence="5">CCMP1831</strain>
    </source>
</reference>
<dbReference type="FunFam" id="2.30.30.30:FF:000014">
    <property type="entry name" value="60S ribosomal protein L6"/>
    <property type="match status" value="1"/>
</dbReference>